<comment type="caution">
    <text evidence="2">The sequence shown here is derived from an EMBL/GenBank/DDBJ whole genome shotgun (WGS) entry which is preliminary data.</text>
</comment>
<evidence type="ECO:0000313" key="3">
    <source>
        <dbReference type="Proteomes" id="UP000743370"/>
    </source>
</evidence>
<gene>
    <name evidence="2" type="ORF">HKW66_Vig0231110</name>
</gene>
<organism evidence="2 3">
    <name type="scientific">Phaseolus angularis</name>
    <name type="common">Azuki bean</name>
    <name type="synonym">Vigna angularis</name>
    <dbReference type="NCBI Taxonomy" id="3914"/>
    <lineage>
        <taxon>Eukaryota</taxon>
        <taxon>Viridiplantae</taxon>
        <taxon>Streptophyta</taxon>
        <taxon>Embryophyta</taxon>
        <taxon>Tracheophyta</taxon>
        <taxon>Spermatophyta</taxon>
        <taxon>Magnoliopsida</taxon>
        <taxon>eudicotyledons</taxon>
        <taxon>Gunneridae</taxon>
        <taxon>Pentapetalae</taxon>
        <taxon>rosids</taxon>
        <taxon>fabids</taxon>
        <taxon>Fabales</taxon>
        <taxon>Fabaceae</taxon>
        <taxon>Papilionoideae</taxon>
        <taxon>50 kb inversion clade</taxon>
        <taxon>NPAAA clade</taxon>
        <taxon>indigoferoid/millettioid clade</taxon>
        <taxon>Phaseoleae</taxon>
        <taxon>Vigna</taxon>
    </lineage>
</organism>
<evidence type="ECO:0000256" key="1">
    <source>
        <dbReference type="SAM" id="MobiDB-lite"/>
    </source>
</evidence>
<dbReference type="EMBL" id="JABFOF010000005">
    <property type="protein sequence ID" value="KAG2396836.1"/>
    <property type="molecule type" value="Genomic_DNA"/>
</dbReference>
<protein>
    <submittedName>
        <fullName evidence="2">Uncharacterized protein</fullName>
    </submittedName>
</protein>
<dbReference type="Proteomes" id="UP000743370">
    <property type="component" value="Unassembled WGS sequence"/>
</dbReference>
<accession>A0A8T0KB62</accession>
<feature type="region of interest" description="Disordered" evidence="1">
    <location>
        <begin position="23"/>
        <end position="49"/>
    </location>
</feature>
<dbReference type="AlphaFoldDB" id="A0A8T0KB62"/>
<feature type="compositionally biased region" description="Basic and acidic residues" evidence="1">
    <location>
        <begin position="23"/>
        <end position="32"/>
    </location>
</feature>
<evidence type="ECO:0000313" key="2">
    <source>
        <dbReference type="EMBL" id="KAG2396836.1"/>
    </source>
</evidence>
<name>A0A8T0KB62_PHAAN</name>
<reference evidence="2 3" key="1">
    <citation type="submission" date="2020-05" db="EMBL/GenBank/DDBJ databases">
        <title>Vigna angularis (adzuki bean) Var. LongXiaoDou No. 4 denovo assembly.</title>
        <authorList>
            <person name="Xiang H."/>
        </authorList>
    </citation>
    <scope>NUCLEOTIDE SEQUENCE [LARGE SCALE GENOMIC DNA]</scope>
    <source>
        <tissue evidence="2">Leaf</tissue>
    </source>
</reference>
<proteinExistence type="predicted"/>
<sequence>MTTDLALVASFTYRMSSRLHARCESDGGRRDCGSAGGGEDSGEGSSCGDLGLTRIRGRVERSVRGENWSSDVSCRRNKRQQREN</sequence>